<name>A0AAV9BXR0_ACOGR</name>
<protein>
    <submittedName>
        <fullName evidence="12">Sugar transport protein 1</fullName>
    </submittedName>
</protein>
<dbReference type="NCBIfam" id="TIGR00879">
    <property type="entry name" value="SP"/>
    <property type="match status" value="1"/>
</dbReference>
<dbReference type="InterPro" id="IPR036259">
    <property type="entry name" value="MFS_trans_sf"/>
</dbReference>
<dbReference type="AlphaFoldDB" id="A0AAV9BXR0"/>
<feature type="transmembrane region" description="Helical" evidence="10">
    <location>
        <begin position="452"/>
        <end position="473"/>
    </location>
</feature>
<dbReference type="PANTHER" id="PTHR23500:SF574">
    <property type="entry name" value="SUGAR TRANSPORT PROTEIN 1"/>
    <property type="match status" value="1"/>
</dbReference>
<evidence type="ECO:0000313" key="13">
    <source>
        <dbReference type="Proteomes" id="UP001179952"/>
    </source>
</evidence>
<organism evidence="12 13">
    <name type="scientific">Acorus gramineus</name>
    <name type="common">Dwarf sweet flag</name>
    <dbReference type="NCBI Taxonomy" id="55184"/>
    <lineage>
        <taxon>Eukaryota</taxon>
        <taxon>Viridiplantae</taxon>
        <taxon>Streptophyta</taxon>
        <taxon>Embryophyta</taxon>
        <taxon>Tracheophyta</taxon>
        <taxon>Spermatophyta</taxon>
        <taxon>Magnoliopsida</taxon>
        <taxon>Liliopsida</taxon>
        <taxon>Acoraceae</taxon>
        <taxon>Acorus</taxon>
    </lineage>
</organism>
<evidence type="ECO:0000256" key="3">
    <source>
        <dbReference type="ARBA" id="ARBA00022448"/>
    </source>
</evidence>
<evidence type="ECO:0000256" key="5">
    <source>
        <dbReference type="ARBA" id="ARBA00022692"/>
    </source>
</evidence>
<dbReference type="InterPro" id="IPR045262">
    <property type="entry name" value="STP/PLT_plant"/>
</dbReference>
<keyword evidence="8 10" id="KW-0472">Membrane</keyword>
<reference evidence="12" key="1">
    <citation type="journal article" date="2023" name="Nat. Commun.">
        <title>Diploid and tetraploid genomes of Acorus and the evolution of monocots.</title>
        <authorList>
            <person name="Ma L."/>
            <person name="Liu K.W."/>
            <person name="Li Z."/>
            <person name="Hsiao Y.Y."/>
            <person name="Qi Y."/>
            <person name="Fu T."/>
            <person name="Tang G.D."/>
            <person name="Zhang D."/>
            <person name="Sun W.H."/>
            <person name="Liu D.K."/>
            <person name="Li Y."/>
            <person name="Chen G.Z."/>
            <person name="Liu X.D."/>
            <person name="Liao X.Y."/>
            <person name="Jiang Y.T."/>
            <person name="Yu X."/>
            <person name="Hao Y."/>
            <person name="Huang J."/>
            <person name="Zhao X.W."/>
            <person name="Ke S."/>
            <person name="Chen Y.Y."/>
            <person name="Wu W.L."/>
            <person name="Hsu J.L."/>
            <person name="Lin Y.F."/>
            <person name="Huang M.D."/>
            <person name="Li C.Y."/>
            <person name="Huang L."/>
            <person name="Wang Z.W."/>
            <person name="Zhao X."/>
            <person name="Zhong W.Y."/>
            <person name="Peng D.H."/>
            <person name="Ahmad S."/>
            <person name="Lan S."/>
            <person name="Zhang J.S."/>
            <person name="Tsai W.C."/>
            <person name="Van de Peer Y."/>
            <person name="Liu Z.J."/>
        </authorList>
    </citation>
    <scope>NUCLEOTIDE SEQUENCE</scope>
    <source>
        <strain evidence="12">SCP</strain>
    </source>
</reference>
<feature type="transmembrane region" description="Helical" evidence="10">
    <location>
        <begin position="21"/>
        <end position="39"/>
    </location>
</feature>
<dbReference type="PROSITE" id="PS00217">
    <property type="entry name" value="SUGAR_TRANSPORT_2"/>
    <property type="match status" value="1"/>
</dbReference>
<feature type="transmembrane region" description="Helical" evidence="10">
    <location>
        <begin position="385"/>
        <end position="405"/>
    </location>
</feature>
<dbReference type="PANTHER" id="PTHR23500">
    <property type="entry name" value="SOLUTE CARRIER FAMILY 2, FACILITATED GLUCOSE TRANSPORTER"/>
    <property type="match status" value="1"/>
</dbReference>
<dbReference type="PROSITE" id="PS00216">
    <property type="entry name" value="SUGAR_TRANSPORT_1"/>
    <property type="match status" value="1"/>
</dbReference>
<dbReference type="InterPro" id="IPR044778">
    <property type="entry name" value="MFS_STP/MST-like_plant"/>
</dbReference>
<keyword evidence="7 10" id="KW-1133">Transmembrane helix</keyword>
<gene>
    <name evidence="12" type="ORF">QJS04_geneDACA003180</name>
</gene>
<dbReference type="Pfam" id="PF00083">
    <property type="entry name" value="Sugar_tr"/>
    <property type="match status" value="1"/>
</dbReference>
<reference evidence="12" key="2">
    <citation type="submission" date="2023-06" db="EMBL/GenBank/DDBJ databases">
        <authorList>
            <person name="Ma L."/>
            <person name="Liu K.-W."/>
            <person name="Li Z."/>
            <person name="Hsiao Y.-Y."/>
            <person name="Qi Y."/>
            <person name="Fu T."/>
            <person name="Tang G."/>
            <person name="Zhang D."/>
            <person name="Sun W.-H."/>
            <person name="Liu D.-K."/>
            <person name="Li Y."/>
            <person name="Chen G.-Z."/>
            <person name="Liu X.-D."/>
            <person name="Liao X.-Y."/>
            <person name="Jiang Y.-T."/>
            <person name="Yu X."/>
            <person name="Hao Y."/>
            <person name="Huang J."/>
            <person name="Zhao X.-W."/>
            <person name="Ke S."/>
            <person name="Chen Y.-Y."/>
            <person name="Wu W.-L."/>
            <person name="Hsu J.-L."/>
            <person name="Lin Y.-F."/>
            <person name="Huang M.-D."/>
            <person name="Li C.-Y."/>
            <person name="Huang L."/>
            <person name="Wang Z.-W."/>
            <person name="Zhao X."/>
            <person name="Zhong W.-Y."/>
            <person name="Peng D.-H."/>
            <person name="Ahmad S."/>
            <person name="Lan S."/>
            <person name="Zhang J.-S."/>
            <person name="Tsai W.-C."/>
            <person name="Van De Peer Y."/>
            <person name="Liu Z.-J."/>
        </authorList>
    </citation>
    <scope>NUCLEOTIDE SEQUENCE</scope>
    <source>
        <strain evidence="12">SCP</strain>
        <tissue evidence="12">Leaves</tissue>
    </source>
</reference>
<feature type="transmembrane region" description="Helical" evidence="10">
    <location>
        <begin position="200"/>
        <end position="222"/>
    </location>
</feature>
<feature type="transmembrane region" description="Helical" evidence="10">
    <location>
        <begin position="82"/>
        <end position="99"/>
    </location>
</feature>
<accession>A0AAV9BXR0</accession>
<feature type="domain" description="Major facilitator superfamily (MFS) profile" evidence="11">
    <location>
        <begin position="26"/>
        <end position="477"/>
    </location>
</feature>
<evidence type="ECO:0000256" key="9">
    <source>
        <dbReference type="RuleBase" id="RU003346"/>
    </source>
</evidence>
<evidence type="ECO:0000256" key="1">
    <source>
        <dbReference type="ARBA" id="ARBA00004141"/>
    </source>
</evidence>
<dbReference type="PRINTS" id="PR00171">
    <property type="entry name" value="SUGRTRNSPORT"/>
</dbReference>
<dbReference type="CDD" id="cd17361">
    <property type="entry name" value="MFS_STP"/>
    <property type="match status" value="1"/>
</dbReference>
<evidence type="ECO:0000256" key="2">
    <source>
        <dbReference type="ARBA" id="ARBA00010992"/>
    </source>
</evidence>
<feature type="transmembrane region" description="Helical" evidence="10">
    <location>
        <begin position="170"/>
        <end position="188"/>
    </location>
</feature>
<evidence type="ECO:0000256" key="4">
    <source>
        <dbReference type="ARBA" id="ARBA00022597"/>
    </source>
</evidence>
<keyword evidence="3 9" id="KW-0813">Transport</keyword>
<keyword evidence="5 10" id="KW-0812">Transmembrane</keyword>
<dbReference type="Gene3D" id="1.20.1250.20">
    <property type="entry name" value="MFS general substrate transporter like domains"/>
    <property type="match status" value="1"/>
</dbReference>
<dbReference type="GO" id="GO:0015145">
    <property type="term" value="F:monosaccharide transmembrane transporter activity"/>
    <property type="evidence" value="ECO:0007669"/>
    <property type="project" value="InterPro"/>
</dbReference>
<keyword evidence="6" id="KW-0769">Symport</keyword>
<feature type="transmembrane region" description="Helical" evidence="10">
    <location>
        <begin position="284"/>
        <end position="308"/>
    </location>
</feature>
<feature type="transmembrane region" description="Helical" evidence="10">
    <location>
        <begin position="426"/>
        <end position="446"/>
    </location>
</feature>
<feature type="transmembrane region" description="Helical" evidence="10">
    <location>
        <begin position="349"/>
        <end position="373"/>
    </location>
</feature>
<dbReference type="InterPro" id="IPR005828">
    <property type="entry name" value="MFS_sugar_transport-like"/>
</dbReference>
<comment type="similarity">
    <text evidence="2 9">Belongs to the major facilitator superfamily. Sugar transporter (TC 2.A.1.1) family.</text>
</comment>
<dbReference type="GO" id="GO:0016020">
    <property type="term" value="C:membrane"/>
    <property type="evidence" value="ECO:0007669"/>
    <property type="project" value="UniProtKB-SubCell"/>
</dbReference>
<keyword evidence="13" id="KW-1185">Reference proteome</keyword>
<evidence type="ECO:0000256" key="8">
    <source>
        <dbReference type="ARBA" id="ARBA00023136"/>
    </source>
</evidence>
<dbReference type="InterPro" id="IPR005829">
    <property type="entry name" value="Sugar_transporter_CS"/>
</dbReference>
<dbReference type="PROSITE" id="PS50850">
    <property type="entry name" value="MFS"/>
    <property type="match status" value="1"/>
</dbReference>
<comment type="subcellular location">
    <subcellularLocation>
        <location evidence="1">Membrane</location>
        <topology evidence="1">Multi-pass membrane protein</topology>
    </subcellularLocation>
</comment>
<dbReference type="EMBL" id="JAUJYN010000001">
    <property type="protein sequence ID" value="KAK1281217.1"/>
    <property type="molecule type" value="Genomic_DNA"/>
</dbReference>
<dbReference type="Proteomes" id="UP001179952">
    <property type="component" value="Unassembled WGS sequence"/>
</dbReference>
<sequence>MAGPVIVATGVSKTYPGNMTLYVFLTCLVAATGGLIFGYDIGISGGVTAMRPFLHKFFPSVQRKMDADKSVNQYCKFDSVKLTLFTSSLYLAALIASFFASTVTRKFGRKISMLFGGFVFLVGAAINGFAQNVAMLIIGRVLLGIGVGFANQSVPLYLSEMAPAKLRGMLNIGFQLMITIGILAANLINYGTSKIKSGEGWRISLGLAGVPALIITIGALFLPDTPNSLIERGRDDAAKEMLRRIRGTSDINEEYSDLVAASEASKSVEHPWRNILQRKYRAQLVMAILIPFFQQLTGINVIMFYAPVLFKTIGFGDNASLASAVITGLVNVIATFASIFSVDRVGRRFLFLEGGLQMLVAQIAVGTLIGIKFGTTGVGTISKSYADLVVAFICIYVAAFAWSWGPLGWLVPSEIFPLEIRSAGQSINVSVNMFFTFVIAQIFLTMLCHLKFGLFFFFAFWVVVMTIFIYFFLPETKNVPIEEMVLVWKKHKFWGRFIADEEVHIEMSNGKPTDA</sequence>
<feature type="transmembrane region" description="Helical" evidence="10">
    <location>
        <begin position="320"/>
        <end position="342"/>
    </location>
</feature>
<comment type="caution">
    <text evidence="12">The sequence shown here is derived from an EMBL/GenBank/DDBJ whole genome shotgun (WGS) entry which is preliminary data.</text>
</comment>
<dbReference type="FunFam" id="1.20.1250.20:FF:000002">
    <property type="entry name" value="Sugar transport protein 13"/>
    <property type="match status" value="1"/>
</dbReference>
<dbReference type="GO" id="GO:0015293">
    <property type="term" value="F:symporter activity"/>
    <property type="evidence" value="ECO:0007669"/>
    <property type="project" value="UniProtKB-KW"/>
</dbReference>
<dbReference type="InterPro" id="IPR020846">
    <property type="entry name" value="MFS_dom"/>
</dbReference>
<evidence type="ECO:0000256" key="6">
    <source>
        <dbReference type="ARBA" id="ARBA00022847"/>
    </source>
</evidence>
<dbReference type="SUPFAM" id="SSF103473">
    <property type="entry name" value="MFS general substrate transporter"/>
    <property type="match status" value="1"/>
</dbReference>
<keyword evidence="4 12" id="KW-0762">Sugar transport</keyword>
<evidence type="ECO:0000256" key="10">
    <source>
        <dbReference type="SAM" id="Phobius"/>
    </source>
</evidence>
<evidence type="ECO:0000259" key="11">
    <source>
        <dbReference type="PROSITE" id="PS50850"/>
    </source>
</evidence>
<proteinExistence type="inferred from homology"/>
<feature type="transmembrane region" description="Helical" evidence="10">
    <location>
        <begin position="136"/>
        <end position="158"/>
    </location>
</feature>
<evidence type="ECO:0000313" key="12">
    <source>
        <dbReference type="EMBL" id="KAK1281217.1"/>
    </source>
</evidence>
<feature type="transmembrane region" description="Helical" evidence="10">
    <location>
        <begin position="111"/>
        <end position="130"/>
    </location>
</feature>
<dbReference type="InterPro" id="IPR003663">
    <property type="entry name" value="Sugar/inositol_transpt"/>
</dbReference>
<evidence type="ECO:0000256" key="7">
    <source>
        <dbReference type="ARBA" id="ARBA00022989"/>
    </source>
</evidence>